<proteinExistence type="predicted"/>
<keyword evidence="2" id="KW-0812">Transmembrane</keyword>
<feature type="domain" description="Receptor-like PK ALE2 N-terminal" evidence="3">
    <location>
        <begin position="2"/>
        <end position="106"/>
    </location>
</feature>
<feature type="compositionally biased region" description="Polar residues" evidence="1">
    <location>
        <begin position="332"/>
        <end position="345"/>
    </location>
</feature>
<dbReference type="Pfam" id="PF23180">
    <property type="entry name" value="ALE2_N"/>
    <property type="match status" value="1"/>
</dbReference>
<dbReference type="EMBL" id="DF237684">
    <property type="protein sequence ID" value="GAQ91152.1"/>
    <property type="molecule type" value="Genomic_DNA"/>
</dbReference>
<sequence length="436" mass="46956">MECPCVYPLTVVLRLTAFNLLTFNTTLQAQLVASLADSFQLRAGQVRVSRVEQGSVIVTTVSVPLPGQGSALSAATVSDISATLEASTFSLPSIFGPHQVTTVQAPPQVAYTGSTGAGSNGSVVDCSQSSNLASKDCVKQAATSVFKYTWAIASGGGAAALSMISGLLTAYSYLTSYRKHRKKFPLADALRKELGLYLWNFESSKGLPYTKEVEKLSKAFDESQGPRRAKEIESLCLRKRDKAILAGTIADKLRADFSADFAVGDSQPSVSSWLATVAEVLGLTDQKLLEFVLHKLLEEDYRRKLVSHVEQTLPAGLIRSPEGGSPFEDAVPTQTSAQDSAQTLPSAPEVPGSVDWRDQNPAFRMSEPLDDRPGGGPRMEAGLSEDGGDRNRPLRRRSTASDGRIENTCCICFSEVANMSFQCGHMVRMFKRTVAI</sequence>
<name>A0A1Y1ILX1_KLENI</name>
<feature type="transmembrane region" description="Helical" evidence="2">
    <location>
        <begin position="148"/>
        <end position="174"/>
    </location>
</feature>
<dbReference type="Proteomes" id="UP000054558">
    <property type="component" value="Unassembled WGS sequence"/>
</dbReference>
<keyword evidence="2" id="KW-0472">Membrane</keyword>
<evidence type="ECO:0000259" key="3">
    <source>
        <dbReference type="Pfam" id="PF23180"/>
    </source>
</evidence>
<evidence type="ECO:0000256" key="1">
    <source>
        <dbReference type="SAM" id="MobiDB-lite"/>
    </source>
</evidence>
<dbReference type="InterPro" id="IPR057597">
    <property type="entry name" value="ALE2_N"/>
</dbReference>
<gene>
    <name evidence="4" type="ORF">KFL_007350020</name>
</gene>
<organism evidence="4 5">
    <name type="scientific">Klebsormidium nitens</name>
    <name type="common">Green alga</name>
    <name type="synonym">Ulothrix nitens</name>
    <dbReference type="NCBI Taxonomy" id="105231"/>
    <lineage>
        <taxon>Eukaryota</taxon>
        <taxon>Viridiplantae</taxon>
        <taxon>Streptophyta</taxon>
        <taxon>Klebsormidiophyceae</taxon>
        <taxon>Klebsormidiales</taxon>
        <taxon>Klebsormidiaceae</taxon>
        <taxon>Klebsormidium</taxon>
    </lineage>
</organism>
<keyword evidence="5" id="KW-1185">Reference proteome</keyword>
<evidence type="ECO:0000313" key="5">
    <source>
        <dbReference type="Proteomes" id="UP000054558"/>
    </source>
</evidence>
<keyword evidence="2" id="KW-1133">Transmembrane helix</keyword>
<protein>
    <recommendedName>
        <fullName evidence="3">Receptor-like PK ALE2 N-terminal domain-containing protein</fullName>
    </recommendedName>
</protein>
<reference evidence="4 5" key="1">
    <citation type="journal article" date="2014" name="Nat. Commun.">
        <title>Klebsormidium flaccidum genome reveals primary factors for plant terrestrial adaptation.</title>
        <authorList>
            <person name="Hori K."/>
            <person name="Maruyama F."/>
            <person name="Fujisawa T."/>
            <person name="Togashi T."/>
            <person name="Yamamoto N."/>
            <person name="Seo M."/>
            <person name="Sato S."/>
            <person name="Yamada T."/>
            <person name="Mori H."/>
            <person name="Tajima N."/>
            <person name="Moriyama T."/>
            <person name="Ikeuchi M."/>
            <person name="Watanabe M."/>
            <person name="Wada H."/>
            <person name="Kobayashi K."/>
            <person name="Saito M."/>
            <person name="Masuda T."/>
            <person name="Sasaki-Sekimoto Y."/>
            <person name="Mashiguchi K."/>
            <person name="Awai K."/>
            <person name="Shimojima M."/>
            <person name="Masuda S."/>
            <person name="Iwai M."/>
            <person name="Nobusawa T."/>
            <person name="Narise T."/>
            <person name="Kondo S."/>
            <person name="Saito H."/>
            <person name="Sato R."/>
            <person name="Murakawa M."/>
            <person name="Ihara Y."/>
            <person name="Oshima-Yamada Y."/>
            <person name="Ohtaka K."/>
            <person name="Satoh M."/>
            <person name="Sonobe K."/>
            <person name="Ishii M."/>
            <person name="Ohtani R."/>
            <person name="Kanamori-Sato M."/>
            <person name="Honoki R."/>
            <person name="Miyazaki D."/>
            <person name="Mochizuki H."/>
            <person name="Umetsu J."/>
            <person name="Higashi K."/>
            <person name="Shibata D."/>
            <person name="Kamiya Y."/>
            <person name="Sato N."/>
            <person name="Nakamura Y."/>
            <person name="Tabata S."/>
            <person name="Ida S."/>
            <person name="Kurokawa K."/>
            <person name="Ohta H."/>
        </authorList>
    </citation>
    <scope>NUCLEOTIDE SEQUENCE [LARGE SCALE GENOMIC DNA]</scope>
    <source>
        <strain evidence="4 5">NIES-2285</strain>
    </source>
</reference>
<accession>A0A1Y1ILX1</accession>
<feature type="region of interest" description="Disordered" evidence="1">
    <location>
        <begin position="316"/>
        <end position="400"/>
    </location>
</feature>
<dbReference type="AlphaFoldDB" id="A0A1Y1ILX1"/>
<evidence type="ECO:0000313" key="4">
    <source>
        <dbReference type="EMBL" id="GAQ91152.1"/>
    </source>
</evidence>
<evidence type="ECO:0000256" key="2">
    <source>
        <dbReference type="SAM" id="Phobius"/>
    </source>
</evidence>